<keyword evidence="3" id="KW-1133">Transmembrane helix</keyword>
<dbReference type="GO" id="GO:0097347">
    <property type="term" value="C:TAM protein secretion complex"/>
    <property type="evidence" value="ECO:0007669"/>
    <property type="project" value="TreeGrafter"/>
</dbReference>
<evidence type="ECO:0000256" key="2">
    <source>
        <dbReference type="ARBA" id="ARBA00022692"/>
    </source>
</evidence>
<feature type="compositionally biased region" description="Polar residues" evidence="5">
    <location>
        <begin position="144"/>
        <end position="159"/>
    </location>
</feature>
<evidence type="ECO:0000256" key="4">
    <source>
        <dbReference type="ARBA" id="ARBA00023136"/>
    </source>
</evidence>
<comment type="caution">
    <text evidence="7">The sequence shown here is derived from an EMBL/GenBank/DDBJ whole genome shotgun (WGS) entry which is preliminary data.</text>
</comment>
<dbReference type="RefSeq" id="WP_354697051.1">
    <property type="nucleotide sequence ID" value="NZ_JAZHOG010000017.1"/>
</dbReference>
<proteinExistence type="predicted"/>
<dbReference type="EMBL" id="JAZHOG010000017">
    <property type="protein sequence ID" value="MEJ8569724.1"/>
    <property type="molecule type" value="Genomic_DNA"/>
</dbReference>
<evidence type="ECO:0000313" key="8">
    <source>
        <dbReference type="Proteomes" id="UP001359886"/>
    </source>
</evidence>
<evidence type="ECO:0000259" key="6">
    <source>
        <dbReference type="Pfam" id="PF04357"/>
    </source>
</evidence>
<accession>A0AAW9RJY8</accession>
<keyword evidence="2" id="KW-0812">Transmembrane</keyword>
<dbReference type="Pfam" id="PF04357">
    <property type="entry name" value="TamB"/>
    <property type="match status" value="2"/>
</dbReference>
<name>A0AAW9RJY8_9GAMM</name>
<evidence type="ECO:0000313" key="7">
    <source>
        <dbReference type="EMBL" id="MEJ8569724.1"/>
    </source>
</evidence>
<dbReference type="GO" id="GO:0005886">
    <property type="term" value="C:plasma membrane"/>
    <property type="evidence" value="ECO:0007669"/>
    <property type="project" value="InterPro"/>
</dbReference>
<feature type="domain" description="Translocation and assembly module TamB C-terminal" evidence="6">
    <location>
        <begin position="1005"/>
        <end position="1237"/>
    </location>
</feature>
<dbReference type="PANTHER" id="PTHR36985">
    <property type="entry name" value="TRANSLOCATION AND ASSEMBLY MODULE SUBUNIT TAMB"/>
    <property type="match status" value="1"/>
</dbReference>
<reference evidence="7 8" key="1">
    <citation type="submission" date="2024-02" db="EMBL/GenBank/DDBJ databases">
        <title>A novel Wenzhouxiangellaceae bacterium, isolated from coastal sediments.</title>
        <authorList>
            <person name="Du Z.-J."/>
            <person name="Ye Y.-Q."/>
            <person name="Zhang X.-Y."/>
        </authorList>
    </citation>
    <scope>NUCLEOTIDE SEQUENCE [LARGE SCALE GENOMIC DNA]</scope>
    <source>
        <strain evidence="7 8">CH-27</strain>
    </source>
</reference>
<organism evidence="7 8">
    <name type="scientific">Elongatibacter sediminis</name>
    <dbReference type="NCBI Taxonomy" id="3119006"/>
    <lineage>
        <taxon>Bacteria</taxon>
        <taxon>Pseudomonadati</taxon>
        <taxon>Pseudomonadota</taxon>
        <taxon>Gammaproteobacteria</taxon>
        <taxon>Chromatiales</taxon>
        <taxon>Wenzhouxiangellaceae</taxon>
        <taxon>Elongatibacter</taxon>
    </lineage>
</organism>
<feature type="region of interest" description="Disordered" evidence="5">
    <location>
        <begin position="144"/>
        <end position="166"/>
    </location>
</feature>
<feature type="domain" description="Translocation and assembly module TamB C-terminal" evidence="6">
    <location>
        <begin position="1242"/>
        <end position="1303"/>
    </location>
</feature>
<evidence type="ECO:0000256" key="1">
    <source>
        <dbReference type="ARBA" id="ARBA00004167"/>
    </source>
</evidence>
<dbReference type="GO" id="GO:0009306">
    <property type="term" value="P:protein secretion"/>
    <property type="evidence" value="ECO:0007669"/>
    <property type="project" value="InterPro"/>
</dbReference>
<gene>
    <name evidence="7" type="ORF">V3330_19000</name>
</gene>
<sequence>MIRRRILFIFLPTLALLCLTAALAWLTRTESGARWIWNRVAATTSVLSAGSITGDLHSGLEIRNLKWSDGETTVHADRTRLSAALDLLPPAVGVEFLRVGRLAIDTTGTTVDPADAPVDLANLLESLALPIPVRFNEVRLQSLTVNPRPQSGPGSSTPAESIPEASDLRFSGRWRDSLRLDDLQFNRPGWGRVRATVRLDLKRPFAAEAELRLQTVNPGSPAARSQPDATAAPEPAYMVALEGDLTALRIEARAEHAGMVATGTVTDILSAPTFDLEFHANALDLNPGAEPEDTLLAERVSVSAIGSVRDYRLEAAADLRLPWPEPVALTLSAAGDTRGLDIEFSSIQHPAGRITTTGRVDWAETPRAELDATLHRLDVSTWTDAWPEEHPLNGSGTVSWAGENIRLSDIRLGAEGTPLAANGEATVDAASGALEGQLNWRGLSWPAFADEPGIEESSGSLAFSGRLNEWTANGRIRLAPAGLPDGELAVNARGGTDALTIDIEPSAVLGGRVSGRLEYRWVEPAAWNARLQVDALHTGPLVAGYPGRISGRFQMSGKPEQDELDVLIEELSGEVRGRPVRADGRLMVRDGVPQARDLNLRTGDSTFRLNGNPQQANGLKFEARIASLGDLIEGGSGSLQGSGSLMMEGSVPRLDLTADGRQIAWDGWQAENLSLRTRSRPGGATTHRLVISDAVVGERTVNEVTLTSTGRQPLEQIVVDGRLDDTHMVLRLEGGIADWAAPLQSGWRGEISEFRADHNSLGYLELEEPAAVAAAASAARVDGACMRGRRNGRVCAGGAWNDSGGISVTARFERLSLEVLRLMLATDIQLSQRLDGTFDWTKTPGSPVSAVMNLDISAGDIVLPGNAETVIRTGSGKLAFTVRDGRLHGGYFDLPIDGAGTINSDFGVPDLSAGPDSPVDARIRVELTDLAPFGRLFPELDRLEGRISADLRVSGPASNPVLTGHATLVHGRIEHFASGLVLSDIQLAGAVYQFDRAELYGSFRAGEGRGSLKATLGFDDAMRPDITLALNGENLTLIDVPDLSIQANPDLQFAWNGGPIRIDGRLEVPSAELSPRYLPTATVSESPDLVIVAGGPPEEAPDQAEKPGPRIIGRVDVVLGEDVEVTLDRATANFSGEVAFIWDGPWLPIGDGSFAMTGEINAYGQQLRITEGRIRFPRKPVDNPRLSIRAKRDIYGNSQIEEAGVLITGTLKQPLLEAYTEPMTTQERALTLLVTGSDFDYDQGVGGVVVGMYVAPRLYVSYGIGLFDDQNVISARYDLKKGFGIKATSGQRETGADISYTIEN</sequence>
<evidence type="ECO:0000256" key="5">
    <source>
        <dbReference type="SAM" id="MobiDB-lite"/>
    </source>
</evidence>
<dbReference type="PANTHER" id="PTHR36985:SF1">
    <property type="entry name" value="TRANSLOCATION AND ASSEMBLY MODULE SUBUNIT TAMB"/>
    <property type="match status" value="1"/>
</dbReference>
<protein>
    <submittedName>
        <fullName evidence="7">Translocation/assembly module TamB domain-containing protein</fullName>
    </submittedName>
</protein>
<comment type="subcellular location">
    <subcellularLocation>
        <location evidence="1">Membrane</location>
        <topology evidence="1">Single-pass membrane protein</topology>
    </subcellularLocation>
</comment>
<keyword evidence="4" id="KW-0472">Membrane</keyword>
<dbReference type="InterPro" id="IPR007452">
    <property type="entry name" value="TamB_C"/>
</dbReference>
<keyword evidence="8" id="KW-1185">Reference proteome</keyword>
<dbReference type="Proteomes" id="UP001359886">
    <property type="component" value="Unassembled WGS sequence"/>
</dbReference>
<evidence type="ECO:0000256" key="3">
    <source>
        <dbReference type="ARBA" id="ARBA00022989"/>
    </source>
</evidence>